<evidence type="ECO:0000259" key="1">
    <source>
        <dbReference type="Pfam" id="PF00561"/>
    </source>
</evidence>
<proteinExistence type="predicted"/>
<gene>
    <name evidence="2" type="ORF">SAMN04489713_105241</name>
</gene>
<dbReference type="AlphaFoldDB" id="A0A1I5GJR7"/>
<dbReference type="Gene3D" id="3.40.50.1820">
    <property type="entry name" value="alpha/beta hydrolase"/>
    <property type="match status" value="1"/>
</dbReference>
<dbReference type="RefSeq" id="WP_075021509.1">
    <property type="nucleotide sequence ID" value="NZ_FOVH01000005.1"/>
</dbReference>
<dbReference type="InterPro" id="IPR029058">
    <property type="entry name" value="AB_hydrolase_fold"/>
</dbReference>
<dbReference type="Pfam" id="PF00561">
    <property type="entry name" value="Abhydrolase_1"/>
    <property type="match status" value="1"/>
</dbReference>
<dbReference type="SUPFAM" id="SSF53474">
    <property type="entry name" value="alpha/beta-Hydrolases"/>
    <property type="match status" value="1"/>
</dbReference>
<dbReference type="PANTHER" id="PTHR43798">
    <property type="entry name" value="MONOACYLGLYCEROL LIPASE"/>
    <property type="match status" value="1"/>
</dbReference>
<dbReference type="InterPro" id="IPR000639">
    <property type="entry name" value="Epox_hydrolase-like"/>
</dbReference>
<dbReference type="PRINTS" id="PR00111">
    <property type="entry name" value="ABHYDROLASE"/>
</dbReference>
<evidence type="ECO:0000313" key="3">
    <source>
        <dbReference type="Proteomes" id="UP000183413"/>
    </source>
</evidence>
<dbReference type="InParanoid" id="A0A1I5GJR7"/>
<organism evidence="2 3">
    <name type="scientific">Actinomadura madurae</name>
    <dbReference type="NCBI Taxonomy" id="1993"/>
    <lineage>
        <taxon>Bacteria</taxon>
        <taxon>Bacillati</taxon>
        <taxon>Actinomycetota</taxon>
        <taxon>Actinomycetes</taxon>
        <taxon>Streptosporangiales</taxon>
        <taxon>Thermomonosporaceae</taxon>
        <taxon>Actinomadura</taxon>
    </lineage>
</organism>
<dbReference type="Proteomes" id="UP000183413">
    <property type="component" value="Unassembled WGS sequence"/>
</dbReference>
<dbReference type="GO" id="GO:0016020">
    <property type="term" value="C:membrane"/>
    <property type="evidence" value="ECO:0007669"/>
    <property type="project" value="TreeGrafter"/>
</dbReference>
<dbReference type="GO" id="GO:0003824">
    <property type="term" value="F:catalytic activity"/>
    <property type="evidence" value="ECO:0007669"/>
    <property type="project" value="InterPro"/>
</dbReference>
<evidence type="ECO:0000313" key="2">
    <source>
        <dbReference type="EMBL" id="SFO36192.1"/>
    </source>
</evidence>
<dbReference type="OrthoDB" id="3400345at2"/>
<sequence length="302" mass="33152">MTGHEQNDLTKRHARIGENRIAYLDEGDGPPVVLLHGCPFSSFVWRRVIARLRRRFRCVAPDLLGLGDTETPADADWRLPSQAAAMLGLLDELGLDKAAMVGHDQGGAVAQLLAADHPDRITALVLADAEAYDNWPSSEELPFVRATQLPVIGRTVLWAWSRRPLFRWALASGKAVHDPDALTDELVDGYIAANLATAHRRAKTRRFLGLQLDPANQAHTAAALGALRRFDTPTLIVWGAEDVHFPPEWAERLHGDIPGTRGRPERLVIVPGAGHLLMEERPALVADLLAEFLTAQTDRAEG</sequence>
<dbReference type="InterPro" id="IPR050266">
    <property type="entry name" value="AB_hydrolase_sf"/>
</dbReference>
<dbReference type="PANTHER" id="PTHR43798:SF33">
    <property type="entry name" value="HYDROLASE, PUTATIVE (AFU_ORTHOLOGUE AFUA_2G14860)-RELATED"/>
    <property type="match status" value="1"/>
</dbReference>
<dbReference type="STRING" id="1993.SAMN04489713_105241"/>
<dbReference type="EMBL" id="FOVH01000005">
    <property type="protein sequence ID" value="SFO36192.1"/>
    <property type="molecule type" value="Genomic_DNA"/>
</dbReference>
<reference evidence="2 3" key="1">
    <citation type="submission" date="2016-10" db="EMBL/GenBank/DDBJ databases">
        <authorList>
            <person name="de Groot N.N."/>
        </authorList>
    </citation>
    <scope>NUCLEOTIDE SEQUENCE [LARGE SCALE GENOMIC DNA]</scope>
    <source>
        <strain evidence="2 3">DSM 43067</strain>
    </source>
</reference>
<keyword evidence="3" id="KW-1185">Reference proteome</keyword>
<name>A0A1I5GJR7_9ACTN</name>
<feature type="domain" description="AB hydrolase-1" evidence="1">
    <location>
        <begin position="30"/>
        <end position="282"/>
    </location>
</feature>
<protein>
    <submittedName>
        <fullName evidence="2">Pimeloyl-ACP methyl ester carboxylesterase</fullName>
    </submittedName>
</protein>
<dbReference type="InterPro" id="IPR000073">
    <property type="entry name" value="AB_hydrolase_1"/>
</dbReference>
<dbReference type="PRINTS" id="PR00412">
    <property type="entry name" value="EPOXHYDRLASE"/>
</dbReference>
<accession>A0A1I5GJR7</accession>
<dbReference type="eggNOG" id="COG0596">
    <property type="taxonomic scope" value="Bacteria"/>
</dbReference>